<dbReference type="InterPro" id="IPR001544">
    <property type="entry name" value="Aminotrans_IV"/>
</dbReference>
<proteinExistence type="predicted"/>
<evidence type="ECO:0000313" key="1">
    <source>
        <dbReference type="EMBL" id="MFC5643678.1"/>
    </source>
</evidence>
<dbReference type="EMBL" id="JBHSOC010000035">
    <property type="protein sequence ID" value="MFC5643678.1"/>
    <property type="molecule type" value="Genomic_DNA"/>
</dbReference>
<keyword evidence="1" id="KW-0032">Aminotransferase</keyword>
<dbReference type="Gene3D" id="3.20.10.10">
    <property type="entry name" value="D-amino Acid Aminotransferase, subunit A, domain 2"/>
    <property type="match status" value="1"/>
</dbReference>
<dbReference type="RefSeq" id="WP_346145164.1">
    <property type="nucleotide sequence ID" value="NZ_BAAAUA010000020.1"/>
</dbReference>
<dbReference type="Pfam" id="PF01063">
    <property type="entry name" value="Aminotran_4"/>
    <property type="match status" value="1"/>
</dbReference>
<keyword evidence="1" id="KW-0808">Transferase</keyword>
<dbReference type="GO" id="GO:0008483">
    <property type="term" value="F:transaminase activity"/>
    <property type="evidence" value="ECO:0007669"/>
    <property type="project" value="UniProtKB-KW"/>
</dbReference>
<dbReference type="Proteomes" id="UP001596066">
    <property type="component" value="Unassembled WGS sequence"/>
</dbReference>
<dbReference type="InterPro" id="IPR036038">
    <property type="entry name" value="Aminotransferase-like"/>
</dbReference>
<reference evidence="2" key="1">
    <citation type="journal article" date="2019" name="Int. J. Syst. Evol. Microbiol.">
        <title>The Global Catalogue of Microorganisms (GCM) 10K type strain sequencing project: providing services to taxonomists for standard genome sequencing and annotation.</title>
        <authorList>
            <consortium name="The Broad Institute Genomics Platform"/>
            <consortium name="The Broad Institute Genome Sequencing Center for Infectious Disease"/>
            <person name="Wu L."/>
            <person name="Ma J."/>
        </authorList>
    </citation>
    <scope>NUCLEOTIDE SEQUENCE [LARGE SCALE GENOMIC DNA]</scope>
    <source>
        <strain evidence="2">CGMCC 4.1622</strain>
    </source>
</reference>
<dbReference type="InterPro" id="IPR043131">
    <property type="entry name" value="BCAT-like_N"/>
</dbReference>
<comment type="caution">
    <text evidence="1">The sequence shown here is derived from an EMBL/GenBank/DDBJ whole genome shotgun (WGS) entry which is preliminary data.</text>
</comment>
<accession>A0ABW0VCR2</accession>
<evidence type="ECO:0000313" key="2">
    <source>
        <dbReference type="Proteomes" id="UP001596066"/>
    </source>
</evidence>
<keyword evidence="2" id="KW-1185">Reference proteome</keyword>
<organism evidence="1 2">
    <name type="scientific">Kitasatospora cinereorecta</name>
    <dbReference type="NCBI Taxonomy" id="285560"/>
    <lineage>
        <taxon>Bacteria</taxon>
        <taxon>Bacillati</taxon>
        <taxon>Actinomycetota</taxon>
        <taxon>Actinomycetes</taxon>
        <taxon>Kitasatosporales</taxon>
        <taxon>Streptomycetaceae</taxon>
        <taxon>Kitasatospora</taxon>
    </lineage>
</organism>
<dbReference type="NCBIfam" id="NF006734">
    <property type="entry name" value="PRK09266.1"/>
    <property type="match status" value="1"/>
</dbReference>
<sequence length="256" mass="27470">MTELDGRPVEPADLQALALTNYGHFTTMRVEDGRVRGLALHLERLDRDCRTLFGVAPDLERIRAYARRALPDSGALVVRVTLFDPALDVGSIGAAAEPRVLVTTRPAGPPALGPIRVRTAGYVRDLPQVKGVGLYGALRLRREARLAGWDDVLFTDPRGRLTEGGTWNLGLVRGGEVVWPRGAYLPGTTLRLLQDLEPTGVTEEVTGPEGFEAAFATNAAVGVRALAAIDSTALAVDHPVVARLREAYTALPGEPL</sequence>
<dbReference type="Gene3D" id="3.30.470.10">
    <property type="match status" value="1"/>
</dbReference>
<dbReference type="SUPFAM" id="SSF56752">
    <property type="entry name" value="D-aminoacid aminotransferase-like PLP-dependent enzymes"/>
    <property type="match status" value="1"/>
</dbReference>
<dbReference type="InterPro" id="IPR043132">
    <property type="entry name" value="BCAT-like_C"/>
</dbReference>
<protein>
    <submittedName>
        <fullName evidence="1">Aminotransferase class IV</fullName>
    </submittedName>
</protein>
<gene>
    <name evidence="1" type="ORF">ACFPZF_20245</name>
</gene>
<name>A0ABW0VCR2_9ACTN</name>